<dbReference type="GO" id="GO:0003978">
    <property type="term" value="F:UDP-glucose 4-epimerase activity"/>
    <property type="evidence" value="ECO:0007669"/>
    <property type="project" value="UniProtKB-EC"/>
</dbReference>
<dbReference type="AlphaFoldDB" id="A0A7W7YIL7"/>
<comment type="caution">
    <text evidence="2">The sequence shown here is derived from an EMBL/GenBank/DDBJ whole genome shotgun (WGS) entry which is preliminary data.</text>
</comment>
<dbReference type="Gene3D" id="3.40.50.720">
    <property type="entry name" value="NAD(P)-binding Rossmann-like Domain"/>
    <property type="match status" value="1"/>
</dbReference>
<reference evidence="2 3" key="1">
    <citation type="submission" date="2020-08" db="EMBL/GenBank/DDBJ databases">
        <title>Genomic Encyclopedia of Type Strains, Phase IV (KMG-IV): sequencing the most valuable type-strain genomes for metagenomic binning, comparative biology and taxonomic classification.</title>
        <authorList>
            <person name="Goeker M."/>
        </authorList>
    </citation>
    <scope>NUCLEOTIDE SEQUENCE [LARGE SCALE GENOMIC DNA]</scope>
    <source>
        <strain evidence="2 3">DSM 12251</strain>
    </source>
</reference>
<dbReference type="PANTHER" id="PTHR43245">
    <property type="entry name" value="BIFUNCTIONAL POLYMYXIN RESISTANCE PROTEIN ARNA"/>
    <property type="match status" value="1"/>
</dbReference>
<evidence type="ECO:0000313" key="3">
    <source>
        <dbReference type="Proteomes" id="UP000534294"/>
    </source>
</evidence>
<dbReference type="Gene3D" id="3.90.25.10">
    <property type="entry name" value="UDP-galactose 4-epimerase, domain 1"/>
    <property type="match status" value="1"/>
</dbReference>
<dbReference type="InterPro" id="IPR001509">
    <property type="entry name" value="Epimerase_deHydtase"/>
</dbReference>
<gene>
    <name evidence="2" type="ORF">HNQ64_000834</name>
</gene>
<protein>
    <submittedName>
        <fullName evidence="2">UDP-glucose 4-epimerase</fullName>
        <ecNumber evidence="2">5.1.3.2</ecNumber>
    </submittedName>
</protein>
<keyword evidence="2" id="KW-0413">Isomerase</keyword>
<name>A0A7W7YIL7_9BACT</name>
<organism evidence="2 3">
    <name type="scientific">Prosthecobacter dejongeii</name>
    <dbReference type="NCBI Taxonomy" id="48465"/>
    <lineage>
        <taxon>Bacteria</taxon>
        <taxon>Pseudomonadati</taxon>
        <taxon>Verrucomicrobiota</taxon>
        <taxon>Verrucomicrobiia</taxon>
        <taxon>Verrucomicrobiales</taxon>
        <taxon>Verrucomicrobiaceae</taxon>
        <taxon>Prosthecobacter</taxon>
    </lineage>
</organism>
<accession>A0A7W7YIL7</accession>
<evidence type="ECO:0000259" key="1">
    <source>
        <dbReference type="Pfam" id="PF01370"/>
    </source>
</evidence>
<dbReference type="RefSeq" id="WP_184205601.1">
    <property type="nucleotide sequence ID" value="NZ_JACHIF010000001.1"/>
</dbReference>
<dbReference type="Proteomes" id="UP000534294">
    <property type="component" value="Unassembled WGS sequence"/>
</dbReference>
<dbReference type="PRINTS" id="PR01713">
    <property type="entry name" value="NUCEPIMERASE"/>
</dbReference>
<keyword evidence="3" id="KW-1185">Reference proteome</keyword>
<dbReference type="InterPro" id="IPR036291">
    <property type="entry name" value="NAD(P)-bd_dom_sf"/>
</dbReference>
<dbReference type="Pfam" id="PF01370">
    <property type="entry name" value="Epimerase"/>
    <property type="match status" value="1"/>
</dbReference>
<dbReference type="PANTHER" id="PTHR43245:SF13">
    <property type="entry name" value="UDP-D-APIOSE_UDP-D-XYLOSE SYNTHASE 2"/>
    <property type="match status" value="1"/>
</dbReference>
<evidence type="ECO:0000313" key="2">
    <source>
        <dbReference type="EMBL" id="MBB5036600.1"/>
    </source>
</evidence>
<proteinExistence type="predicted"/>
<feature type="domain" description="NAD-dependent epimerase/dehydratase" evidence="1">
    <location>
        <begin position="3"/>
        <end position="241"/>
    </location>
</feature>
<sequence length="311" mass="33680">MKALITGGAGFIGSHIAEALCARGASVVVLDNLSLGNLENLAWKKPGDDLEFVQGDIGDEALLAKITAGCDWVFHEGALPSVPRSVAQPWESNSQNLDGTLKVLIAARDAGVKRFMFASSSSIYGDSDAPSKYEGLPPNPLSPYALQKYASEKYGQLFHRLYGLETVGLRYFNVFGPRQAFDSPYSGVIAKYCTAMLKGERPLVFGDGLQARDFTFVDNAVSANLLAAEAPAEKVAGKFFNTAAGDSISLLQLIEELNQLTNQKLEPEFQPPRVGDVRNSLADISAAREAMGYEVLVDWKDGVARTLDFYR</sequence>
<dbReference type="SUPFAM" id="SSF51735">
    <property type="entry name" value="NAD(P)-binding Rossmann-fold domains"/>
    <property type="match status" value="1"/>
</dbReference>
<dbReference type="EC" id="5.1.3.2" evidence="2"/>
<dbReference type="EMBL" id="JACHIF010000001">
    <property type="protein sequence ID" value="MBB5036600.1"/>
    <property type="molecule type" value="Genomic_DNA"/>
</dbReference>
<dbReference type="InterPro" id="IPR050177">
    <property type="entry name" value="Lipid_A_modif_metabolic_enz"/>
</dbReference>